<keyword evidence="7" id="KW-0479">Metal-binding</keyword>
<dbReference type="PROSITE" id="PS51257">
    <property type="entry name" value="PROKAR_LIPOPROTEIN"/>
    <property type="match status" value="1"/>
</dbReference>
<evidence type="ECO:0000256" key="1">
    <source>
        <dbReference type="ARBA" id="ARBA00001970"/>
    </source>
</evidence>
<dbReference type="InterPro" id="IPR011577">
    <property type="entry name" value="Cyt_b561_bac/Ni-Hgenase"/>
</dbReference>
<feature type="domain" description="Cytochrome b561 bacterial/Ni-hydrogenase" evidence="14">
    <location>
        <begin position="9"/>
        <end position="181"/>
    </location>
</feature>
<comment type="cofactor">
    <cofactor evidence="1">
        <name>heme b</name>
        <dbReference type="ChEBI" id="CHEBI:60344"/>
    </cofactor>
</comment>
<comment type="similarity">
    <text evidence="12">Belongs to the cytochrome b561 family.</text>
</comment>
<evidence type="ECO:0000256" key="10">
    <source>
        <dbReference type="ARBA" id="ARBA00023004"/>
    </source>
</evidence>
<reference evidence="15 16" key="1">
    <citation type="submission" date="2018-05" db="EMBL/GenBank/DDBJ databases">
        <title>Draft genome sequence of Rhodanobacter denitrificans Yn1 isolated from gold copper mine.</title>
        <authorList>
            <person name="Yang N."/>
            <person name="Mazhar H.S."/>
            <person name="Rensing C."/>
        </authorList>
    </citation>
    <scope>NUCLEOTIDE SEQUENCE [LARGE SCALE GENOMIC DNA]</scope>
    <source>
        <strain evidence="15 16">Yn1</strain>
    </source>
</reference>
<dbReference type="OrthoDB" id="8589936at2"/>
<keyword evidence="9 13" id="KW-1133">Transmembrane helix</keyword>
<evidence type="ECO:0000259" key="14">
    <source>
        <dbReference type="Pfam" id="PF01292"/>
    </source>
</evidence>
<feature type="transmembrane region" description="Helical" evidence="13">
    <location>
        <begin position="50"/>
        <end position="69"/>
    </location>
</feature>
<organism evidence="15 16">
    <name type="scientific">Rhodanobacter denitrificans</name>
    <dbReference type="NCBI Taxonomy" id="666685"/>
    <lineage>
        <taxon>Bacteria</taxon>
        <taxon>Pseudomonadati</taxon>
        <taxon>Pseudomonadota</taxon>
        <taxon>Gammaproteobacteria</taxon>
        <taxon>Lysobacterales</taxon>
        <taxon>Rhodanobacteraceae</taxon>
        <taxon>Rhodanobacter</taxon>
    </lineage>
</organism>
<dbReference type="Pfam" id="PF01292">
    <property type="entry name" value="Ni_hydr_CYTB"/>
    <property type="match status" value="1"/>
</dbReference>
<dbReference type="PANTHER" id="PTHR30529">
    <property type="entry name" value="CYTOCHROME B561"/>
    <property type="match status" value="1"/>
</dbReference>
<gene>
    <name evidence="15" type="ORF">DEO45_14635</name>
</gene>
<dbReference type="EMBL" id="QFWQ01000009">
    <property type="protein sequence ID" value="RCS28928.1"/>
    <property type="molecule type" value="Genomic_DNA"/>
</dbReference>
<name>A0A368KCN8_9GAMM</name>
<evidence type="ECO:0000256" key="7">
    <source>
        <dbReference type="ARBA" id="ARBA00022723"/>
    </source>
</evidence>
<keyword evidence="3" id="KW-0813">Transport</keyword>
<keyword evidence="4" id="KW-1003">Cell membrane</keyword>
<feature type="transmembrane region" description="Helical" evidence="13">
    <location>
        <begin position="151"/>
        <end position="169"/>
    </location>
</feature>
<evidence type="ECO:0000256" key="5">
    <source>
        <dbReference type="ARBA" id="ARBA00022617"/>
    </source>
</evidence>
<evidence type="ECO:0000256" key="13">
    <source>
        <dbReference type="SAM" id="Phobius"/>
    </source>
</evidence>
<protein>
    <submittedName>
        <fullName evidence="15">Cytochrome b</fullName>
    </submittedName>
</protein>
<evidence type="ECO:0000256" key="12">
    <source>
        <dbReference type="ARBA" id="ARBA00037975"/>
    </source>
</evidence>
<comment type="subcellular location">
    <subcellularLocation>
        <location evidence="2">Cell membrane</location>
        <topology evidence="2">Multi-pass membrane protein</topology>
    </subcellularLocation>
</comment>
<evidence type="ECO:0000256" key="4">
    <source>
        <dbReference type="ARBA" id="ARBA00022475"/>
    </source>
</evidence>
<evidence type="ECO:0000313" key="16">
    <source>
        <dbReference type="Proteomes" id="UP000252387"/>
    </source>
</evidence>
<keyword evidence="5" id="KW-0349">Heme</keyword>
<evidence type="ECO:0000256" key="2">
    <source>
        <dbReference type="ARBA" id="ARBA00004651"/>
    </source>
</evidence>
<evidence type="ECO:0000256" key="3">
    <source>
        <dbReference type="ARBA" id="ARBA00022448"/>
    </source>
</evidence>
<dbReference type="GO" id="GO:0005886">
    <property type="term" value="C:plasma membrane"/>
    <property type="evidence" value="ECO:0007669"/>
    <property type="project" value="UniProtKB-SubCell"/>
</dbReference>
<keyword evidence="6 13" id="KW-0812">Transmembrane</keyword>
<evidence type="ECO:0000256" key="8">
    <source>
        <dbReference type="ARBA" id="ARBA00022982"/>
    </source>
</evidence>
<dbReference type="SUPFAM" id="SSF81342">
    <property type="entry name" value="Transmembrane di-heme cytochromes"/>
    <property type="match status" value="1"/>
</dbReference>
<keyword evidence="16" id="KW-1185">Reference proteome</keyword>
<evidence type="ECO:0000256" key="11">
    <source>
        <dbReference type="ARBA" id="ARBA00023136"/>
    </source>
</evidence>
<dbReference type="AlphaFoldDB" id="A0A368KCN8"/>
<evidence type="ECO:0000256" key="6">
    <source>
        <dbReference type="ARBA" id="ARBA00022692"/>
    </source>
</evidence>
<feature type="transmembrane region" description="Helical" evidence="13">
    <location>
        <begin position="90"/>
        <end position="113"/>
    </location>
</feature>
<dbReference type="RefSeq" id="WP_114345082.1">
    <property type="nucleotide sequence ID" value="NZ_QFWQ01000009.1"/>
</dbReference>
<dbReference type="Proteomes" id="UP000252387">
    <property type="component" value="Unassembled WGS sequence"/>
</dbReference>
<evidence type="ECO:0000256" key="9">
    <source>
        <dbReference type="ARBA" id="ARBA00022989"/>
    </source>
</evidence>
<keyword evidence="11 13" id="KW-0472">Membrane</keyword>
<dbReference type="PANTHER" id="PTHR30529:SF3">
    <property type="entry name" value="CYTOCHROME B561 HOMOLOG 1"/>
    <property type="match status" value="1"/>
</dbReference>
<dbReference type="InterPro" id="IPR052168">
    <property type="entry name" value="Cytochrome_b561_oxidase"/>
</dbReference>
<feature type="transmembrane region" description="Helical" evidence="13">
    <location>
        <begin position="20"/>
        <end position="38"/>
    </location>
</feature>
<keyword evidence="10" id="KW-0408">Iron</keyword>
<dbReference type="InterPro" id="IPR016174">
    <property type="entry name" value="Di-haem_cyt_TM"/>
</dbReference>
<evidence type="ECO:0000313" key="15">
    <source>
        <dbReference type="EMBL" id="RCS28928.1"/>
    </source>
</evidence>
<dbReference type="GO" id="GO:0020037">
    <property type="term" value="F:heme binding"/>
    <property type="evidence" value="ECO:0007669"/>
    <property type="project" value="TreeGrafter"/>
</dbReference>
<keyword evidence="8" id="KW-0249">Electron transport</keyword>
<accession>A0A368KCN8</accession>
<dbReference type="GO" id="GO:0046872">
    <property type="term" value="F:metal ion binding"/>
    <property type="evidence" value="ECO:0007669"/>
    <property type="project" value="UniProtKB-KW"/>
</dbReference>
<dbReference type="GO" id="GO:0022904">
    <property type="term" value="P:respiratory electron transport chain"/>
    <property type="evidence" value="ECO:0007669"/>
    <property type="project" value="InterPro"/>
</dbReference>
<dbReference type="GO" id="GO:0009055">
    <property type="term" value="F:electron transfer activity"/>
    <property type="evidence" value="ECO:0007669"/>
    <property type="project" value="InterPro"/>
</dbReference>
<sequence>MNWKNTVDRYGSPSMAMHWLMLLLLAAVYACIELRGMYPRGSDMRELLKTWHFMLGLGVFALVFVRLALRLVAGAAPLIRPALPVWQARLAALMHLALYAFLLAMPLLGWLTLSAAGKPIPFFGLQLPPLLGADKALADSLKEIHETIGTIGYYLVGLHAAAALFHHYWTRDNTLLRMLPGSGRRAG</sequence>
<comment type="caution">
    <text evidence="15">The sequence shown here is derived from an EMBL/GenBank/DDBJ whole genome shotgun (WGS) entry which is preliminary data.</text>
</comment>
<proteinExistence type="inferred from homology"/>